<proteinExistence type="inferred from homology"/>
<evidence type="ECO:0000313" key="3">
    <source>
        <dbReference type="EMBL" id="KPV53527.1"/>
    </source>
</evidence>
<dbReference type="InterPro" id="IPR002347">
    <property type="entry name" value="SDR_fam"/>
</dbReference>
<comment type="similarity">
    <text evidence="1">Belongs to the short-chain dehydrogenases/reductases (SDR) family.</text>
</comment>
<protein>
    <recommendedName>
        <fullName evidence="5">Short-chain dehydrogenase</fullName>
    </recommendedName>
</protein>
<feature type="non-terminal residue" evidence="3">
    <location>
        <position position="89"/>
    </location>
</feature>
<dbReference type="Gene3D" id="3.40.50.720">
    <property type="entry name" value="NAD(P)-binding Rossmann-like Domain"/>
    <property type="match status" value="1"/>
</dbReference>
<evidence type="ECO:0000256" key="2">
    <source>
        <dbReference type="ARBA" id="ARBA00023002"/>
    </source>
</evidence>
<accession>A0A0P9FA51</accession>
<keyword evidence="2" id="KW-0560">Oxidoreductase</keyword>
<dbReference type="GO" id="GO:0016491">
    <property type="term" value="F:oxidoreductase activity"/>
    <property type="evidence" value="ECO:0007669"/>
    <property type="project" value="UniProtKB-KW"/>
</dbReference>
<evidence type="ECO:0008006" key="5">
    <source>
        <dbReference type="Google" id="ProtNLM"/>
    </source>
</evidence>
<comment type="caution">
    <text evidence="3">The sequence shown here is derived from an EMBL/GenBank/DDBJ whole genome shotgun (WGS) entry which is preliminary data.</text>
</comment>
<reference evidence="3 4" key="1">
    <citation type="submission" date="2015-09" db="EMBL/GenBank/DDBJ databases">
        <title>Draft genome sequence of Kouleothrix aurantiaca JCM 19913.</title>
        <authorList>
            <person name="Hemp J."/>
        </authorList>
    </citation>
    <scope>NUCLEOTIDE SEQUENCE [LARGE SCALE GENOMIC DNA]</scope>
    <source>
        <strain evidence="3 4">COM-B</strain>
    </source>
</reference>
<dbReference type="InterPro" id="IPR036291">
    <property type="entry name" value="NAD(P)-bd_dom_sf"/>
</dbReference>
<dbReference type="Pfam" id="PF00106">
    <property type="entry name" value="adh_short"/>
    <property type="match status" value="1"/>
</dbReference>
<gene>
    <name evidence="3" type="ORF">SE17_09185</name>
</gene>
<evidence type="ECO:0000256" key="1">
    <source>
        <dbReference type="ARBA" id="ARBA00006484"/>
    </source>
</evidence>
<dbReference type="PANTHER" id="PTHR44196">
    <property type="entry name" value="DEHYDROGENASE/REDUCTASE SDR FAMILY MEMBER 7B"/>
    <property type="match status" value="1"/>
</dbReference>
<name>A0A0P9FA51_9CHLR</name>
<evidence type="ECO:0000313" key="4">
    <source>
        <dbReference type="Proteomes" id="UP000050509"/>
    </source>
</evidence>
<organism evidence="3 4">
    <name type="scientific">Kouleothrix aurantiaca</name>
    <dbReference type="NCBI Taxonomy" id="186479"/>
    <lineage>
        <taxon>Bacteria</taxon>
        <taxon>Bacillati</taxon>
        <taxon>Chloroflexota</taxon>
        <taxon>Chloroflexia</taxon>
        <taxon>Chloroflexales</taxon>
        <taxon>Roseiflexineae</taxon>
        <taxon>Roseiflexaceae</taxon>
        <taxon>Kouleothrix</taxon>
    </lineage>
</organism>
<dbReference type="EMBL" id="LJCR01000239">
    <property type="protein sequence ID" value="KPV53527.1"/>
    <property type="molecule type" value="Genomic_DNA"/>
</dbReference>
<dbReference type="GO" id="GO:0016020">
    <property type="term" value="C:membrane"/>
    <property type="evidence" value="ECO:0007669"/>
    <property type="project" value="TreeGrafter"/>
</dbReference>
<dbReference type="SUPFAM" id="SSF51735">
    <property type="entry name" value="NAD(P)-binding Rossmann-fold domains"/>
    <property type="match status" value="1"/>
</dbReference>
<dbReference type="AlphaFoldDB" id="A0A0P9FA51"/>
<dbReference type="Proteomes" id="UP000050509">
    <property type="component" value="Unassembled WGS sequence"/>
</dbReference>
<keyword evidence="4" id="KW-1185">Reference proteome</keyword>
<sequence>MELTGRSAVITGASMGLGRAIAEHFVRAGASVLLVARGAQALDTAQRELAPMATQPGQRVEAVAGNVADAASCAKIIQQAQTLLGDITI</sequence>
<dbReference type="PANTHER" id="PTHR44196:SF1">
    <property type="entry name" value="DEHYDROGENASE_REDUCTASE SDR FAMILY MEMBER 7B"/>
    <property type="match status" value="1"/>
</dbReference>